<comment type="catalytic activity">
    <reaction evidence="1">
        <text>ATP + protein L-histidine = ADP + protein N-phospho-L-histidine.</text>
        <dbReference type="EC" id="2.7.13.3"/>
    </reaction>
</comment>
<feature type="transmembrane region" description="Helical" evidence="6">
    <location>
        <begin position="53"/>
        <end position="73"/>
    </location>
</feature>
<keyword evidence="6" id="KW-1133">Transmembrane helix</keyword>
<organism evidence="8 9">
    <name type="scientific">Kribbella kalugense</name>
    <dbReference type="NCBI Taxonomy" id="2512221"/>
    <lineage>
        <taxon>Bacteria</taxon>
        <taxon>Bacillati</taxon>
        <taxon>Actinomycetota</taxon>
        <taxon>Actinomycetes</taxon>
        <taxon>Propionibacteriales</taxon>
        <taxon>Kribbellaceae</taxon>
        <taxon>Kribbella</taxon>
    </lineage>
</organism>
<dbReference type="PANTHER" id="PTHR24421:SF10">
    <property type="entry name" value="NITRATE_NITRITE SENSOR PROTEIN NARQ"/>
    <property type="match status" value="1"/>
</dbReference>
<evidence type="ECO:0000256" key="6">
    <source>
        <dbReference type="SAM" id="Phobius"/>
    </source>
</evidence>
<dbReference type="EC" id="2.7.13.3" evidence="2"/>
<evidence type="ECO:0000256" key="1">
    <source>
        <dbReference type="ARBA" id="ARBA00000085"/>
    </source>
</evidence>
<keyword evidence="9" id="KW-1185">Reference proteome</keyword>
<evidence type="ECO:0000256" key="2">
    <source>
        <dbReference type="ARBA" id="ARBA00012438"/>
    </source>
</evidence>
<dbReference type="GO" id="GO:0004673">
    <property type="term" value="F:protein histidine kinase activity"/>
    <property type="evidence" value="ECO:0007669"/>
    <property type="project" value="UniProtKB-EC"/>
</dbReference>
<dbReference type="GO" id="GO:0000160">
    <property type="term" value="P:phosphorelay signal transduction system"/>
    <property type="evidence" value="ECO:0007669"/>
    <property type="project" value="UniProtKB-KW"/>
</dbReference>
<dbReference type="CDD" id="cd16917">
    <property type="entry name" value="HATPase_UhpB-NarQ-NarX-like"/>
    <property type="match status" value="1"/>
</dbReference>
<feature type="transmembrane region" description="Helical" evidence="6">
    <location>
        <begin position="21"/>
        <end position="41"/>
    </location>
</feature>
<evidence type="ECO:0000256" key="3">
    <source>
        <dbReference type="ARBA" id="ARBA00022679"/>
    </source>
</evidence>
<dbReference type="SUPFAM" id="SSF55874">
    <property type="entry name" value="ATPase domain of HSP90 chaperone/DNA topoisomerase II/histidine kinase"/>
    <property type="match status" value="1"/>
</dbReference>
<feature type="domain" description="Histidine kinase/HSP90-like ATPase" evidence="7">
    <location>
        <begin position="429"/>
        <end position="518"/>
    </location>
</feature>
<comment type="caution">
    <text evidence="8">The sequence shown here is derived from an EMBL/GenBank/DDBJ whole genome shotgun (WGS) entry which is preliminary data.</text>
</comment>
<dbReference type="InterPro" id="IPR003594">
    <property type="entry name" value="HATPase_dom"/>
</dbReference>
<feature type="transmembrane region" description="Helical" evidence="6">
    <location>
        <begin position="195"/>
        <end position="214"/>
    </location>
</feature>
<dbReference type="InterPro" id="IPR036890">
    <property type="entry name" value="HATPase_C_sf"/>
</dbReference>
<feature type="transmembrane region" description="Helical" evidence="6">
    <location>
        <begin position="122"/>
        <end position="155"/>
    </location>
</feature>
<keyword evidence="6" id="KW-0472">Membrane</keyword>
<dbReference type="EMBL" id="SODF01000004">
    <property type="protein sequence ID" value="TDW14447.1"/>
    <property type="molecule type" value="Genomic_DNA"/>
</dbReference>
<dbReference type="InterPro" id="IPR050482">
    <property type="entry name" value="Sensor_HK_TwoCompSys"/>
</dbReference>
<accession>A0A4R7ZAF7</accession>
<dbReference type="PANTHER" id="PTHR24421">
    <property type="entry name" value="NITRATE/NITRITE SENSOR PROTEIN NARX-RELATED"/>
    <property type="match status" value="1"/>
</dbReference>
<reference evidence="8 9" key="1">
    <citation type="submission" date="2019-03" db="EMBL/GenBank/DDBJ databases">
        <title>Genomic Encyclopedia of Type Strains, Phase III (KMG-III): the genomes of soil and plant-associated and newly described type strains.</title>
        <authorList>
            <person name="Whitman W."/>
        </authorList>
    </citation>
    <scope>NUCLEOTIDE SEQUENCE [LARGE SCALE GENOMIC DNA]</scope>
    <source>
        <strain evidence="8 9">VKM Ac-2570</strain>
    </source>
</reference>
<evidence type="ECO:0000256" key="5">
    <source>
        <dbReference type="ARBA" id="ARBA00023012"/>
    </source>
</evidence>
<feature type="transmembrane region" description="Helical" evidence="6">
    <location>
        <begin position="80"/>
        <end position="102"/>
    </location>
</feature>
<feature type="transmembrane region" description="Helical" evidence="6">
    <location>
        <begin position="162"/>
        <end position="183"/>
    </location>
</feature>
<name>A0A4R7ZAF7_9ACTN</name>
<dbReference type="Proteomes" id="UP000295447">
    <property type="component" value="Unassembled WGS sequence"/>
</dbReference>
<keyword evidence="6" id="KW-0812">Transmembrane</keyword>
<keyword evidence="3" id="KW-0808">Transferase</keyword>
<keyword evidence="4 8" id="KW-0418">Kinase</keyword>
<evidence type="ECO:0000259" key="7">
    <source>
        <dbReference type="SMART" id="SM00387"/>
    </source>
</evidence>
<gene>
    <name evidence="8" type="ORF">EV650_8038</name>
</gene>
<evidence type="ECO:0000256" key="4">
    <source>
        <dbReference type="ARBA" id="ARBA00022777"/>
    </source>
</evidence>
<evidence type="ECO:0000313" key="9">
    <source>
        <dbReference type="Proteomes" id="UP000295447"/>
    </source>
</evidence>
<protein>
    <recommendedName>
        <fullName evidence="2">histidine kinase</fullName>
        <ecNumber evidence="2">2.7.13.3</ecNumber>
    </recommendedName>
</protein>
<dbReference type="SMART" id="SM00387">
    <property type="entry name" value="HATPase_c"/>
    <property type="match status" value="1"/>
</dbReference>
<evidence type="ECO:0000313" key="8">
    <source>
        <dbReference type="EMBL" id="TDW14447.1"/>
    </source>
</evidence>
<dbReference type="Gene3D" id="3.30.565.10">
    <property type="entry name" value="Histidine kinase-like ATPase, C-terminal domain"/>
    <property type="match status" value="1"/>
</dbReference>
<keyword evidence="5" id="KW-0902">Two-component regulatory system</keyword>
<dbReference type="Pfam" id="PF02518">
    <property type="entry name" value="HATPase_c"/>
    <property type="match status" value="1"/>
</dbReference>
<proteinExistence type="predicted"/>
<dbReference type="AlphaFoldDB" id="A0A4R7ZAF7"/>
<sequence length="521" mass="53844">MVQRRAGCRWDLLLAGGRATVGCMVRLAAGVVATGGLVMLAVRADLAAQVDGWRMAVDAAVGVVFIVAGALPTGPARQRAMVAAVGAAWLLGSVFVQALPLHQSVLAVALVMFPTGQIRGRLAWLAVALAAVVAAGFVPQPGVALLFALAAVCAAMRPPSAGWYPVTAAVATAVTLGVSWSLARTQESFDPALALLDYQVVLGLVAVTFPVAYWSALRVRRRLADAVLVSRPLTGLDGFASVLGQALGDPSLEVRRWQDFAGGQTDRNLLTVSEADGPVAVVAHQSAALEDPLTARAVETAVRLAVANIRLQDEQLSRLRELEAARARVLAAADRQREEVAEELGHNVAALLRDAQAELADVGVGTATALDIVRSELATAIVEIGDLAAGIPPATLGEGRLRDALEILAARAPADVATSYSDEAAGDADAETALFYVCSEALANAAKHAGAGRITIDVRRYGDLLEATITDDGRGGADASGSGLIGLSDRLAVLDGRLRVESPPGAGTTVTATVPCRRRLS</sequence>